<evidence type="ECO:0000256" key="2">
    <source>
        <dbReference type="PROSITE-ProRule" id="PRU00335"/>
    </source>
</evidence>
<dbReference type="EMBL" id="JAAXPG010000007">
    <property type="protein sequence ID" value="NKY97865.1"/>
    <property type="molecule type" value="Genomic_DNA"/>
</dbReference>
<dbReference type="SUPFAM" id="SSF46689">
    <property type="entry name" value="Homeodomain-like"/>
    <property type="match status" value="1"/>
</dbReference>
<dbReference type="Pfam" id="PF17940">
    <property type="entry name" value="TetR_C_31"/>
    <property type="match status" value="1"/>
</dbReference>
<name>A0A7X6MBI2_9ACTN</name>
<organism evidence="4 5">
    <name type="scientific">Nocardiopsis alborubida</name>
    <dbReference type="NCBI Taxonomy" id="146802"/>
    <lineage>
        <taxon>Bacteria</taxon>
        <taxon>Bacillati</taxon>
        <taxon>Actinomycetota</taxon>
        <taxon>Actinomycetes</taxon>
        <taxon>Streptosporangiales</taxon>
        <taxon>Nocardiopsidaceae</taxon>
        <taxon>Nocardiopsis</taxon>
    </lineage>
</organism>
<keyword evidence="5" id="KW-1185">Reference proteome</keyword>
<accession>A0A7X6MBI2</accession>
<dbReference type="GO" id="GO:0003677">
    <property type="term" value="F:DNA binding"/>
    <property type="evidence" value="ECO:0007669"/>
    <property type="project" value="UniProtKB-UniRule"/>
</dbReference>
<dbReference type="RefSeq" id="WP_061079750.1">
    <property type="nucleotide sequence ID" value="NZ_JAAXPG010000007.1"/>
</dbReference>
<dbReference type="Gene3D" id="1.10.357.10">
    <property type="entry name" value="Tetracycline Repressor, domain 2"/>
    <property type="match status" value="1"/>
</dbReference>
<sequence>MPPANLRRRRALADAAIALLAEEGAHGLTHRAVEARAGVPAGTATNYARNREALLVAAAERVLELHFADMAAATAVDPAEGAADGTDPAPRRTTSAHDLAEILADSLWTAATELRERYLAVFELQLEARRRPALAAVLARLGATALADTAGLHDEMGTGVPEAAVSVLISLYSGTLFNLVTLPADLLDRERVRVLAEAMVRGALTGGGA</sequence>
<dbReference type="PROSITE" id="PS50977">
    <property type="entry name" value="HTH_TETR_2"/>
    <property type="match status" value="1"/>
</dbReference>
<evidence type="ECO:0000259" key="3">
    <source>
        <dbReference type="PROSITE" id="PS50977"/>
    </source>
</evidence>
<keyword evidence="1 2" id="KW-0238">DNA-binding</keyword>
<evidence type="ECO:0000313" key="4">
    <source>
        <dbReference type="EMBL" id="NKY97865.1"/>
    </source>
</evidence>
<dbReference type="InterPro" id="IPR001647">
    <property type="entry name" value="HTH_TetR"/>
</dbReference>
<dbReference type="InterPro" id="IPR009057">
    <property type="entry name" value="Homeodomain-like_sf"/>
</dbReference>
<evidence type="ECO:0000256" key="1">
    <source>
        <dbReference type="ARBA" id="ARBA00023125"/>
    </source>
</evidence>
<comment type="caution">
    <text evidence="4">The sequence shown here is derived from an EMBL/GenBank/DDBJ whole genome shotgun (WGS) entry which is preliminary data.</text>
</comment>
<dbReference type="Pfam" id="PF00440">
    <property type="entry name" value="TetR_N"/>
    <property type="match status" value="1"/>
</dbReference>
<protein>
    <submittedName>
        <fullName evidence="4">TetR family transcriptional regulator</fullName>
    </submittedName>
</protein>
<dbReference type="AlphaFoldDB" id="A0A7X6MBI2"/>
<proteinExistence type="predicted"/>
<evidence type="ECO:0000313" key="5">
    <source>
        <dbReference type="Proteomes" id="UP000553209"/>
    </source>
</evidence>
<gene>
    <name evidence="4" type="ORF">HGB44_09350</name>
</gene>
<feature type="DNA-binding region" description="H-T-H motif" evidence="2">
    <location>
        <begin position="29"/>
        <end position="48"/>
    </location>
</feature>
<dbReference type="InterPro" id="IPR041583">
    <property type="entry name" value="TetR_C_31"/>
</dbReference>
<reference evidence="4 5" key="1">
    <citation type="submission" date="2020-04" db="EMBL/GenBank/DDBJ databases">
        <title>MicrobeNet Type strains.</title>
        <authorList>
            <person name="Nicholson A.C."/>
        </authorList>
    </citation>
    <scope>NUCLEOTIDE SEQUENCE [LARGE SCALE GENOMIC DNA]</scope>
    <source>
        <strain evidence="4 5">ATCC 23612</strain>
    </source>
</reference>
<feature type="domain" description="HTH tetR-type" evidence="3">
    <location>
        <begin position="6"/>
        <end position="66"/>
    </location>
</feature>
<dbReference type="Proteomes" id="UP000553209">
    <property type="component" value="Unassembled WGS sequence"/>
</dbReference>